<dbReference type="OrthoDB" id="191080at2759"/>
<evidence type="ECO:0000256" key="10">
    <source>
        <dbReference type="SAM" id="MobiDB-lite"/>
    </source>
</evidence>
<dbReference type="SUPFAM" id="SSF47113">
    <property type="entry name" value="Histone-fold"/>
    <property type="match status" value="1"/>
</dbReference>
<name>A0A9N9I6Q1_9GLOM</name>
<dbReference type="GO" id="GO:0046982">
    <property type="term" value="F:protein heterodimerization activity"/>
    <property type="evidence" value="ECO:0007669"/>
    <property type="project" value="InterPro"/>
</dbReference>
<keyword evidence="9" id="KW-0544">Nucleosome core</keyword>
<keyword evidence="9" id="KW-0238">DNA-binding</keyword>
<dbReference type="GO" id="GO:0030527">
    <property type="term" value="F:structural constituent of chromatin"/>
    <property type="evidence" value="ECO:0007669"/>
    <property type="project" value="InterPro"/>
</dbReference>
<dbReference type="SUPFAM" id="SSF53639">
    <property type="entry name" value="AraD/HMP-PK domain-like"/>
    <property type="match status" value="1"/>
</dbReference>
<dbReference type="Gene3D" id="1.10.20.10">
    <property type="entry name" value="Histone, subunit A"/>
    <property type="match status" value="1"/>
</dbReference>
<dbReference type="InterPro" id="IPR009072">
    <property type="entry name" value="Histone-fold"/>
</dbReference>
<keyword evidence="4" id="KW-0028">Amino-acid biosynthesis</keyword>
<dbReference type="InterPro" id="IPR017714">
    <property type="entry name" value="MethylthioRu-1-P_deHdtase_MtnB"/>
</dbReference>
<dbReference type="FunFam" id="1.10.20.10:FF:000001">
    <property type="entry name" value="Histone H3"/>
    <property type="match status" value="1"/>
</dbReference>
<dbReference type="PANTHER" id="PTHR10640">
    <property type="entry name" value="METHYLTHIORIBULOSE-1-PHOSPHATE DEHYDRATASE"/>
    <property type="match status" value="1"/>
</dbReference>
<keyword evidence="6" id="KW-0862">Zinc</keyword>
<feature type="compositionally biased region" description="Low complexity" evidence="10">
    <location>
        <begin position="22"/>
        <end position="33"/>
    </location>
</feature>
<dbReference type="FunFam" id="3.40.225.10:FF:000003">
    <property type="entry name" value="Methylthioribulose-1-phosphate dehydratase"/>
    <property type="match status" value="1"/>
</dbReference>
<evidence type="ECO:0000256" key="1">
    <source>
        <dbReference type="ARBA" id="ARBA00004286"/>
    </source>
</evidence>
<dbReference type="EMBL" id="CAJVPZ010025910">
    <property type="protein sequence ID" value="CAG8724025.1"/>
    <property type="molecule type" value="Genomic_DNA"/>
</dbReference>
<comment type="similarity">
    <text evidence="2">Belongs to the histone H3 family.</text>
</comment>
<keyword evidence="13" id="KW-1185">Reference proteome</keyword>
<dbReference type="PROSITE" id="PS00959">
    <property type="entry name" value="HISTONE_H3_2"/>
    <property type="match status" value="1"/>
</dbReference>
<keyword evidence="5" id="KW-0479">Metal-binding</keyword>
<dbReference type="InterPro" id="IPR001303">
    <property type="entry name" value="Aldolase_II/adducin_N"/>
</dbReference>
<evidence type="ECO:0000256" key="8">
    <source>
        <dbReference type="ARBA" id="ARBA00023239"/>
    </source>
</evidence>
<evidence type="ECO:0000256" key="4">
    <source>
        <dbReference type="ARBA" id="ARBA00022605"/>
    </source>
</evidence>
<dbReference type="Pfam" id="PF00125">
    <property type="entry name" value="Histone"/>
    <property type="match status" value="1"/>
</dbReference>
<dbReference type="SMART" id="SM00428">
    <property type="entry name" value="H3"/>
    <property type="match status" value="1"/>
</dbReference>
<evidence type="ECO:0000256" key="2">
    <source>
        <dbReference type="ARBA" id="ARBA00010343"/>
    </source>
</evidence>
<dbReference type="PROSITE" id="PS00322">
    <property type="entry name" value="HISTONE_H3_1"/>
    <property type="match status" value="1"/>
</dbReference>
<dbReference type="AlphaFoldDB" id="A0A9N9I6Q1"/>
<comment type="subcellular location">
    <subcellularLocation>
        <location evidence="1">Chromosome</location>
    </subcellularLocation>
</comment>
<keyword evidence="8" id="KW-0456">Lyase</keyword>
<proteinExistence type="inferred from homology"/>
<dbReference type="InterPro" id="IPR007125">
    <property type="entry name" value="H2A/H2B/H3"/>
</dbReference>
<protein>
    <submittedName>
        <fullName evidence="12">1038_t:CDS:1</fullName>
    </submittedName>
</protein>
<accession>A0A9N9I6Q1</accession>
<evidence type="ECO:0000313" key="13">
    <source>
        <dbReference type="Proteomes" id="UP000789396"/>
    </source>
</evidence>
<feature type="region of interest" description="Disordered" evidence="10">
    <location>
        <begin position="1"/>
        <end position="42"/>
    </location>
</feature>
<evidence type="ECO:0000259" key="11">
    <source>
        <dbReference type="SMART" id="SM01007"/>
    </source>
</evidence>
<dbReference type="GO" id="GO:0005737">
    <property type="term" value="C:cytoplasm"/>
    <property type="evidence" value="ECO:0007669"/>
    <property type="project" value="InterPro"/>
</dbReference>
<reference evidence="12" key="1">
    <citation type="submission" date="2021-06" db="EMBL/GenBank/DDBJ databases">
        <authorList>
            <person name="Kallberg Y."/>
            <person name="Tangrot J."/>
            <person name="Rosling A."/>
        </authorList>
    </citation>
    <scope>NUCLEOTIDE SEQUENCE</scope>
    <source>
        <strain evidence="12">IN212</strain>
    </source>
</reference>
<dbReference type="Proteomes" id="UP000789396">
    <property type="component" value="Unassembled WGS sequence"/>
</dbReference>
<evidence type="ECO:0000256" key="6">
    <source>
        <dbReference type="ARBA" id="ARBA00022833"/>
    </source>
</evidence>
<gene>
    <name evidence="12" type="ORF">RFULGI_LOCUS11656</name>
</gene>
<evidence type="ECO:0000256" key="5">
    <source>
        <dbReference type="ARBA" id="ARBA00022723"/>
    </source>
</evidence>
<keyword evidence="3" id="KW-0158">Chromosome</keyword>
<dbReference type="InterPro" id="IPR036409">
    <property type="entry name" value="Aldolase_II/adducin_N_sf"/>
</dbReference>
<keyword evidence="7" id="KW-0486">Methionine biosynthesis</keyword>
<comment type="caution">
    <text evidence="12">The sequence shown here is derived from an EMBL/GenBank/DDBJ whole genome shotgun (WGS) entry which is preliminary data.</text>
</comment>
<dbReference type="GO" id="GO:0046872">
    <property type="term" value="F:metal ion binding"/>
    <property type="evidence" value="ECO:0007669"/>
    <property type="project" value="UniProtKB-KW"/>
</dbReference>
<dbReference type="PANTHER" id="PTHR10640:SF7">
    <property type="entry name" value="METHYLTHIORIBULOSE-1-PHOSPHATE DEHYDRATASE"/>
    <property type="match status" value="1"/>
</dbReference>
<dbReference type="GO" id="GO:0000786">
    <property type="term" value="C:nucleosome"/>
    <property type="evidence" value="ECO:0007669"/>
    <property type="project" value="UniProtKB-KW"/>
</dbReference>
<dbReference type="GO" id="GO:0003677">
    <property type="term" value="F:DNA binding"/>
    <property type="evidence" value="ECO:0007669"/>
    <property type="project" value="InterPro"/>
</dbReference>
<evidence type="ECO:0000256" key="7">
    <source>
        <dbReference type="ARBA" id="ARBA00023167"/>
    </source>
</evidence>
<evidence type="ECO:0000256" key="3">
    <source>
        <dbReference type="ARBA" id="ARBA00022454"/>
    </source>
</evidence>
<dbReference type="GO" id="GO:0046570">
    <property type="term" value="F:methylthioribulose 1-phosphate dehydratase activity"/>
    <property type="evidence" value="ECO:0007669"/>
    <property type="project" value="TreeGrafter"/>
</dbReference>
<dbReference type="Pfam" id="PF00596">
    <property type="entry name" value="Aldolase_II"/>
    <property type="match status" value="1"/>
</dbReference>
<dbReference type="CDD" id="cd22911">
    <property type="entry name" value="HFD_H3"/>
    <property type="match status" value="1"/>
</dbReference>
<feature type="domain" description="Class II aldolase/adducin N-terminal" evidence="11">
    <location>
        <begin position="94"/>
        <end position="264"/>
    </location>
</feature>
<dbReference type="InterPro" id="IPR000164">
    <property type="entry name" value="Histone_H3/CENP-A"/>
</dbReference>
<dbReference type="GO" id="GO:0019509">
    <property type="term" value="P:L-methionine salvage from methylthioadenosine"/>
    <property type="evidence" value="ECO:0007669"/>
    <property type="project" value="InterPro"/>
</dbReference>
<dbReference type="GO" id="GO:0005654">
    <property type="term" value="C:nucleoplasm"/>
    <property type="evidence" value="ECO:0007669"/>
    <property type="project" value="UniProtKB-ARBA"/>
</dbReference>
<dbReference type="NCBIfam" id="TIGR03328">
    <property type="entry name" value="salvage_mtnB"/>
    <property type="match status" value="1"/>
</dbReference>
<evidence type="ECO:0000313" key="12">
    <source>
        <dbReference type="EMBL" id="CAG8724025.1"/>
    </source>
</evidence>
<organism evidence="12 13">
    <name type="scientific">Racocetra fulgida</name>
    <dbReference type="NCBI Taxonomy" id="60492"/>
    <lineage>
        <taxon>Eukaryota</taxon>
        <taxon>Fungi</taxon>
        <taxon>Fungi incertae sedis</taxon>
        <taxon>Mucoromycota</taxon>
        <taxon>Glomeromycotina</taxon>
        <taxon>Glomeromycetes</taxon>
        <taxon>Diversisporales</taxon>
        <taxon>Gigasporaceae</taxon>
        <taxon>Racocetra</taxon>
    </lineage>
</organism>
<dbReference type="PRINTS" id="PR00622">
    <property type="entry name" value="HISTONEH3"/>
</dbReference>
<evidence type="ECO:0000256" key="9">
    <source>
        <dbReference type="ARBA" id="ARBA00023269"/>
    </source>
</evidence>
<sequence length="279" mass="31630">MARTKQTARKSTGGKAPRKQLATKAARKSAPAAGGVKKPHRYRPGTVALREIRRYQKSTELLIRKLPFQRLVREIAQDFKTDLRFQSSAIGALQEVTYLVALFEDTNLAAIHAKRVTIQPKDIQLARRLPPEVHRPSACTPLFYNAYTIRNAGSCIHTHSQNAVMITLLYPGSTFEITHQEMIKGIKRGSGKEYFRYYDTLVVPIVDNTPEEEDLTDRMAQAMEQHPETNAVLVRRHGVYVWGESWTKAKTMTECYDYLFEIAIKMKNAGLDPAAKPNE</sequence>
<dbReference type="SMART" id="SM01007">
    <property type="entry name" value="Aldolase_II"/>
    <property type="match status" value="1"/>
</dbReference>